<keyword evidence="3 7" id="KW-0472">Membrane</keyword>
<dbReference type="SMART" id="SM00304">
    <property type="entry name" value="HAMP"/>
    <property type="match status" value="1"/>
</dbReference>
<dbReference type="InterPro" id="IPR004089">
    <property type="entry name" value="MCPsignal_dom"/>
</dbReference>
<dbReference type="SUPFAM" id="SSF58104">
    <property type="entry name" value="Methyl-accepting chemotaxis protein (MCP) signaling domain"/>
    <property type="match status" value="1"/>
</dbReference>
<proteinExistence type="inferred from homology"/>
<evidence type="ECO:0000259" key="9">
    <source>
        <dbReference type="PROSITE" id="PS50885"/>
    </source>
</evidence>
<name>A0ABV6KXV9_9BACI</name>
<comment type="subcellular location">
    <subcellularLocation>
        <location evidence="1">Cell membrane</location>
    </subcellularLocation>
</comment>
<feature type="domain" description="Methyl-accepting transducer" evidence="8">
    <location>
        <begin position="285"/>
        <end position="521"/>
    </location>
</feature>
<organism evidence="10 11">
    <name type="scientific">Robertmurraya beringensis</name>
    <dbReference type="NCBI Taxonomy" id="641660"/>
    <lineage>
        <taxon>Bacteria</taxon>
        <taxon>Bacillati</taxon>
        <taxon>Bacillota</taxon>
        <taxon>Bacilli</taxon>
        <taxon>Bacillales</taxon>
        <taxon>Bacillaceae</taxon>
        <taxon>Robertmurraya</taxon>
    </lineage>
</organism>
<reference evidence="10 11" key="1">
    <citation type="submission" date="2024-09" db="EMBL/GenBank/DDBJ databases">
        <authorList>
            <person name="Sun Q."/>
            <person name="Mori K."/>
        </authorList>
    </citation>
    <scope>NUCLEOTIDE SEQUENCE [LARGE SCALE GENOMIC DNA]</scope>
    <source>
        <strain evidence="10 11">CGMCC 1.9126</strain>
    </source>
</reference>
<dbReference type="CDD" id="cd11386">
    <property type="entry name" value="MCP_signal"/>
    <property type="match status" value="1"/>
</dbReference>
<keyword evidence="2" id="KW-1003">Cell membrane</keyword>
<feature type="transmembrane region" description="Helical" evidence="7">
    <location>
        <begin position="194"/>
        <end position="217"/>
    </location>
</feature>
<dbReference type="Proteomes" id="UP001589738">
    <property type="component" value="Unassembled WGS sequence"/>
</dbReference>
<sequence>MNKSLKLKMIVIFSSLILISGVVTSFISFQTSKNVITSSLGDQALSITENAVKVIDLDQYEEISLDSGETDYYYELKESLNEIRETNGLVYLYTMGRQEKNGEFEYFYMVDGMLQDASALGDVEEGVDDYPLLVEAFETGKSQVGELTYSEEYGALVSAYIPIKSDSGELIGILGADLDASLVYSSLQASKIKLMWMTVGIVLLSILLISIATVSLVNPLKHLAQKVELVGKGDLTVTIESNRKDEIGSLTASFNHMLQELKTMIGVINQSSVTMSGTTSQLLVSANETKETSNEISVIMDQMASQVDTQYKSLDDSAKIIEEVSESVNDIAVNSSVVTELSSKTQDEIEVGNQKVNGLVEQMNTISRSVNESSSSIMALQAHSKDIESIVEIIQGIASQTNLLALNAAIEAARAGEAGKGFAVVADEVRKLAEQSEISTVNIRNIIEKINSDTNITAENMKIVLDDVKEGIHSVGETGMVFKNILGAIQEVNVKIQEVTATSEEMSAATEEITASAKETANIAEQASTEVRKTVDITLEQERLVLHMTESIEELVTMSSKMKELTGKFKL</sequence>
<dbReference type="InterPro" id="IPR029151">
    <property type="entry name" value="Sensor-like_sf"/>
</dbReference>
<evidence type="ECO:0000256" key="4">
    <source>
        <dbReference type="ARBA" id="ARBA00023224"/>
    </source>
</evidence>
<dbReference type="CDD" id="cd18773">
    <property type="entry name" value="PDC1_HK_sensor"/>
    <property type="match status" value="1"/>
</dbReference>
<gene>
    <name evidence="10" type="ORF">ACFFHF_21795</name>
</gene>
<dbReference type="SMART" id="SM00283">
    <property type="entry name" value="MA"/>
    <property type="match status" value="1"/>
</dbReference>
<dbReference type="PANTHER" id="PTHR32089:SF112">
    <property type="entry name" value="LYSOZYME-LIKE PROTEIN-RELATED"/>
    <property type="match status" value="1"/>
</dbReference>
<dbReference type="Pfam" id="PF00672">
    <property type="entry name" value="HAMP"/>
    <property type="match status" value="1"/>
</dbReference>
<evidence type="ECO:0000256" key="3">
    <source>
        <dbReference type="ARBA" id="ARBA00023136"/>
    </source>
</evidence>
<dbReference type="PANTHER" id="PTHR32089">
    <property type="entry name" value="METHYL-ACCEPTING CHEMOTAXIS PROTEIN MCPB"/>
    <property type="match status" value="1"/>
</dbReference>
<protein>
    <submittedName>
        <fullName evidence="10">Methyl-accepting chemotaxis protein</fullName>
    </submittedName>
</protein>
<keyword evidence="11" id="KW-1185">Reference proteome</keyword>
<evidence type="ECO:0000256" key="2">
    <source>
        <dbReference type="ARBA" id="ARBA00022475"/>
    </source>
</evidence>
<keyword evidence="4 6" id="KW-0807">Transducer</keyword>
<dbReference type="EMBL" id="JBHLUU010000125">
    <property type="protein sequence ID" value="MFC0477827.1"/>
    <property type="molecule type" value="Genomic_DNA"/>
</dbReference>
<accession>A0ABV6KXV9</accession>
<evidence type="ECO:0000256" key="6">
    <source>
        <dbReference type="PROSITE-ProRule" id="PRU00284"/>
    </source>
</evidence>
<evidence type="ECO:0000259" key="8">
    <source>
        <dbReference type="PROSITE" id="PS50111"/>
    </source>
</evidence>
<dbReference type="PROSITE" id="PS50885">
    <property type="entry name" value="HAMP"/>
    <property type="match status" value="1"/>
</dbReference>
<dbReference type="CDD" id="cd06225">
    <property type="entry name" value="HAMP"/>
    <property type="match status" value="1"/>
</dbReference>
<dbReference type="Gene3D" id="1.10.287.950">
    <property type="entry name" value="Methyl-accepting chemotaxis protein"/>
    <property type="match status" value="1"/>
</dbReference>
<dbReference type="Pfam" id="PF00015">
    <property type="entry name" value="MCPsignal"/>
    <property type="match status" value="1"/>
</dbReference>
<dbReference type="InterPro" id="IPR003660">
    <property type="entry name" value="HAMP_dom"/>
</dbReference>
<evidence type="ECO:0000256" key="1">
    <source>
        <dbReference type="ARBA" id="ARBA00004236"/>
    </source>
</evidence>
<comment type="caution">
    <text evidence="10">The sequence shown here is derived from an EMBL/GenBank/DDBJ whole genome shotgun (WGS) entry which is preliminary data.</text>
</comment>
<dbReference type="SUPFAM" id="SSF103190">
    <property type="entry name" value="Sensory domain-like"/>
    <property type="match status" value="1"/>
</dbReference>
<keyword evidence="7" id="KW-1133">Transmembrane helix</keyword>
<dbReference type="RefSeq" id="WP_377059020.1">
    <property type="nucleotide sequence ID" value="NZ_JBHLUU010000125.1"/>
</dbReference>
<evidence type="ECO:0000313" key="10">
    <source>
        <dbReference type="EMBL" id="MFC0477827.1"/>
    </source>
</evidence>
<keyword evidence="7" id="KW-0812">Transmembrane</keyword>
<evidence type="ECO:0000256" key="7">
    <source>
        <dbReference type="SAM" id="Phobius"/>
    </source>
</evidence>
<evidence type="ECO:0000256" key="5">
    <source>
        <dbReference type="ARBA" id="ARBA00029447"/>
    </source>
</evidence>
<comment type="similarity">
    <text evidence="5">Belongs to the methyl-accepting chemotaxis (MCP) protein family.</text>
</comment>
<feature type="domain" description="HAMP" evidence="9">
    <location>
        <begin position="214"/>
        <end position="266"/>
    </location>
</feature>
<dbReference type="PROSITE" id="PS50111">
    <property type="entry name" value="CHEMOTAXIS_TRANSDUC_2"/>
    <property type="match status" value="1"/>
</dbReference>
<evidence type="ECO:0000313" key="11">
    <source>
        <dbReference type="Proteomes" id="UP001589738"/>
    </source>
</evidence>
<dbReference type="Gene3D" id="6.10.340.10">
    <property type="match status" value="1"/>
</dbReference>